<dbReference type="Pfam" id="PF13623">
    <property type="entry name" value="SurA_N_2"/>
    <property type="match status" value="1"/>
</dbReference>
<dbReference type="RefSeq" id="WP_189496727.1">
    <property type="nucleotide sequence ID" value="NZ_BMZT01000005.1"/>
</dbReference>
<accession>A0ABV6SU12</accession>
<evidence type="ECO:0000313" key="15">
    <source>
        <dbReference type="Proteomes" id="UP001589898"/>
    </source>
</evidence>
<keyword evidence="11" id="KW-0413">Isomerase</keyword>
<dbReference type="Proteomes" id="UP001589898">
    <property type="component" value="Unassembled WGS sequence"/>
</dbReference>
<keyword evidence="2" id="KW-1003">Cell membrane</keyword>
<feature type="transmembrane region" description="Helical" evidence="12">
    <location>
        <begin position="12"/>
        <end position="30"/>
    </location>
</feature>
<evidence type="ECO:0000256" key="11">
    <source>
        <dbReference type="PROSITE-ProRule" id="PRU00278"/>
    </source>
</evidence>
<dbReference type="SUPFAM" id="SSF109998">
    <property type="entry name" value="Triger factor/SurA peptide-binding domain-like"/>
    <property type="match status" value="1"/>
</dbReference>
<dbReference type="PANTHER" id="PTHR47529:SF1">
    <property type="entry name" value="PERIPLASMIC CHAPERONE PPID"/>
    <property type="match status" value="1"/>
</dbReference>
<organism evidence="14 15">
    <name type="scientific">Luteimonas padinae</name>
    <dbReference type="NCBI Taxonomy" id="1714359"/>
    <lineage>
        <taxon>Bacteria</taxon>
        <taxon>Pseudomonadati</taxon>
        <taxon>Pseudomonadota</taxon>
        <taxon>Gammaproteobacteria</taxon>
        <taxon>Lysobacterales</taxon>
        <taxon>Lysobacteraceae</taxon>
        <taxon>Luteimonas</taxon>
    </lineage>
</organism>
<evidence type="ECO:0000313" key="14">
    <source>
        <dbReference type="EMBL" id="MFC0716919.1"/>
    </source>
</evidence>
<gene>
    <name evidence="14" type="ORF">ACFFFU_03980</name>
</gene>
<protein>
    <recommendedName>
        <fullName evidence="9">Periplasmic chaperone PpiD</fullName>
    </recommendedName>
    <alternativeName>
        <fullName evidence="10">Periplasmic folding chaperone</fullName>
    </alternativeName>
</protein>
<dbReference type="Pfam" id="PF00639">
    <property type="entry name" value="Rotamase"/>
    <property type="match status" value="1"/>
</dbReference>
<dbReference type="Pfam" id="PF13624">
    <property type="entry name" value="SurA_N_3"/>
    <property type="match status" value="1"/>
</dbReference>
<keyword evidence="6 12" id="KW-0472">Membrane</keyword>
<comment type="similarity">
    <text evidence="8">Belongs to the PpiD chaperone family.</text>
</comment>
<dbReference type="EMBL" id="JBHLTF010000009">
    <property type="protein sequence ID" value="MFC0716919.1"/>
    <property type="molecule type" value="Genomic_DNA"/>
</dbReference>
<evidence type="ECO:0000256" key="2">
    <source>
        <dbReference type="ARBA" id="ARBA00022475"/>
    </source>
</evidence>
<evidence type="ECO:0000256" key="1">
    <source>
        <dbReference type="ARBA" id="ARBA00004382"/>
    </source>
</evidence>
<evidence type="ECO:0000256" key="9">
    <source>
        <dbReference type="ARBA" id="ARBA00040743"/>
    </source>
</evidence>
<name>A0ABV6SU12_9GAMM</name>
<dbReference type="InterPro" id="IPR027304">
    <property type="entry name" value="Trigger_fact/SurA_dom_sf"/>
</dbReference>
<dbReference type="InterPro" id="IPR046357">
    <property type="entry name" value="PPIase_dom_sf"/>
</dbReference>
<comment type="caution">
    <text evidence="14">The sequence shown here is derived from an EMBL/GenBank/DDBJ whole genome shotgun (WGS) entry which is preliminary data.</text>
</comment>
<dbReference type="InterPro" id="IPR052029">
    <property type="entry name" value="PpiD_chaperone"/>
</dbReference>
<evidence type="ECO:0000256" key="6">
    <source>
        <dbReference type="ARBA" id="ARBA00023136"/>
    </source>
</evidence>
<dbReference type="Gene3D" id="3.10.50.40">
    <property type="match status" value="1"/>
</dbReference>
<evidence type="ECO:0000256" key="4">
    <source>
        <dbReference type="ARBA" id="ARBA00022692"/>
    </source>
</evidence>
<keyword evidence="11" id="KW-0697">Rotamase</keyword>
<dbReference type="PROSITE" id="PS50198">
    <property type="entry name" value="PPIC_PPIASE_2"/>
    <property type="match status" value="1"/>
</dbReference>
<comment type="subcellular location">
    <subcellularLocation>
        <location evidence="1">Cell inner membrane</location>
        <topology evidence="1">Single-pass type II membrane protein</topology>
        <orientation evidence="1">Periplasmic side</orientation>
    </subcellularLocation>
</comment>
<feature type="domain" description="PpiC" evidence="13">
    <location>
        <begin position="287"/>
        <end position="390"/>
    </location>
</feature>
<reference evidence="14 15" key="1">
    <citation type="submission" date="2024-09" db="EMBL/GenBank/DDBJ databases">
        <authorList>
            <person name="Sun Q."/>
            <person name="Mori K."/>
        </authorList>
    </citation>
    <scope>NUCLEOTIDE SEQUENCE [LARGE SCALE GENOMIC DNA]</scope>
    <source>
        <strain evidence="14 15">KCTC 52403</strain>
    </source>
</reference>
<evidence type="ECO:0000256" key="7">
    <source>
        <dbReference type="ARBA" id="ARBA00023186"/>
    </source>
</evidence>
<evidence type="ECO:0000256" key="12">
    <source>
        <dbReference type="SAM" id="Phobius"/>
    </source>
</evidence>
<keyword evidence="3" id="KW-0997">Cell inner membrane</keyword>
<proteinExistence type="inferred from homology"/>
<dbReference type="InterPro" id="IPR000297">
    <property type="entry name" value="PPIase_PpiC"/>
</dbReference>
<evidence type="ECO:0000256" key="3">
    <source>
        <dbReference type="ARBA" id="ARBA00022519"/>
    </source>
</evidence>
<evidence type="ECO:0000256" key="5">
    <source>
        <dbReference type="ARBA" id="ARBA00022989"/>
    </source>
</evidence>
<keyword evidence="7" id="KW-0143">Chaperone</keyword>
<keyword evidence="15" id="KW-1185">Reference proteome</keyword>
<keyword evidence="5 12" id="KW-1133">Transmembrane helix</keyword>
<dbReference type="PANTHER" id="PTHR47529">
    <property type="entry name" value="PEPTIDYL-PROLYL CIS-TRANS ISOMERASE D"/>
    <property type="match status" value="1"/>
</dbReference>
<evidence type="ECO:0000256" key="10">
    <source>
        <dbReference type="ARBA" id="ARBA00042775"/>
    </source>
</evidence>
<evidence type="ECO:0000256" key="8">
    <source>
        <dbReference type="ARBA" id="ARBA00038408"/>
    </source>
</evidence>
<evidence type="ECO:0000259" key="13">
    <source>
        <dbReference type="PROSITE" id="PS50198"/>
    </source>
</evidence>
<sequence length="659" mass="70904">MLQALRDKTSGWIAVVIVAILAIPFAFFGMEQYLFQNSANYAAKVEAPPSWWRSAPDLWPVRKAVWVSREVSPEEFRSEFELARQQARAAQGDAFDARAFEQMDNKLAVLDQLVDRAVLGLAAESAGVAVGDDQVREVLQAMPEFQVEGRFDPQRYQMLLQSRVPVQTPRQHQDELRERLQMVLLPSRVAATAFASEGQLARTMELLGQQRDATVAMLPAPAADTGAVSAAEIQAWYDAHRAEYRAPEQVSIEYVEITADAVPAPQPADDATLRARYEQEKARFVEPAQRLVSHILVRAPEGDDAGARDAAKARADAIAAKVRAPGADFAAIAREESDDEGSKAGGGDLGWIEDGIMGESFDQAVASVEPGVPSEPVLTDFGWHVLLVREVREGRAVGFEEARAELAAAQAVTDGERAFNELIGRLVDQIYRNPSSLAPAAREAGLPVQKAGPFVRGGGEGIVANEQVQRAAFSEALVQDGTVSDPIELGPNHSVLIRVTAHEPERERPLADVRDEVVAAIRADRASKAVLAEADAAVAEVAGGKPLAEVAEAKGWMHMPMPGTPRGMPMPSAEANEAIFAAPAPAEGKVSAGRVLQDDGSVVVYAVEKVTPGDAAAASAEERTMLQTQLAGMAGNEDAMALMRALRQRMRVTTVEARL</sequence>
<keyword evidence="4 12" id="KW-0812">Transmembrane</keyword>
<dbReference type="SUPFAM" id="SSF54534">
    <property type="entry name" value="FKBP-like"/>
    <property type="match status" value="1"/>
</dbReference>